<dbReference type="GO" id="GO:0006261">
    <property type="term" value="P:DNA-templated DNA replication"/>
    <property type="evidence" value="ECO:0007669"/>
    <property type="project" value="UniProtKB-UniRule"/>
</dbReference>
<dbReference type="GO" id="GO:0009432">
    <property type="term" value="P:SOS response"/>
    <property type="evidence" value="ECO:0007669"/>
    <property type="project" value="TreeGrafter"/>
</dbReference>
<evidence type="ECO:0000259" key="6">
    <source>
        <dbReference type="PROSITE" id="PS50173"/>
    </source>
</evidence>
<dbReference type="PANTHER" id="PTHR11076">
    <property type="entry name" value="DNA REPAIR POLYMERASE UMUC / TRANSFERASE FAMILY MEMBER"/>
    <property type="match status" value="1"/>
</dbReference>
<dbReference type="NCBIfam" id="NF002882">
    <property type="entry name" value="PRK03348.1"/>
    <property type="match status" value="1"/>
</dbReference>
<dbReference type="GO" id="GO:0005829">
    <property type="term" value="C:cytosol"/>
    <property type="evidence" value="ECO:0007669"/>
    <property type="project" value="TreeGrafter"/>
</dbReference>
<dbReference type="Pfam" id="PF11799">
    <property type="entry name" value="IMS_C"/>
    <property type="match status" value="1"/>
</dbReference>
<dbReference type="InterPro" id="IPR036775">
    <property type="entry name" value="DNA_pol_Y-fam_lit_finger_sf"/>
</dbReference>
<dbReference type="NCBIfam" id="NF002677">
    <property type="entry name" value="PRK02406.1"/>
    <property type="match status" value="1"/>
</dbReference>
<name>A0A173LIS7_9ACTN</name>
<keyword evidence="4" id="KW-0808">Transferase</keyword>
<dbReference type="Pfam" id="PF00817">
    <property type="entry name" value="IMS"/>
    <property type="match status" value="1"/>
</dbReference>
<dbReference type="GO" id="GO:0006281">
    <property type="term" value="P:DNA repair"/>
    <property type="evidence" value="ECO:0007669"/>
    <property type="project" value="UniProtKB-UniRule"/>
</dbReference>
<dbReference type="InterPro" id="IPR017961">
    <property type="entry name" value="DNA_pol_Y-fam_little_finger"/>
</dbReference>
<dbReference type="EC" id="2.7.7.7" evidence="4"/>
<dbReference type="InterPro" id="IPR022880">
    <property type="entry name" value="DNApol_IV"/>
</dbReference>
<dbReference type="Gene3D" id="3.30.70.270">
    <property type="match status" value="1"/>
</dbReference>
<dbReference type="InterPro" id="IPR001126">
    <property type="entry name" value="UmuC"/>
</dbReference>
<keyword evidence="4" id="KW-0235">DNA replication</keyword>
<keyword evidence="4" id="KW-0479">Metal-binding</keyword>
<keyword evidence="4" id="KW-0460">Magnesium</keyword>
<dbReference type="EMBL" id="CP015961">
    <property type="protein sequence ID" value="ANI92175.1"/>
    <property type="molecule type" value="Genomic_DNA"/>
</dbReference>
<proteinExistence type="inferred from homology"/>
<dbReference type="OrthoDB" id="9808813at2"/>
<evidence type="ECO:0000256" key="3">
    <source>
        <dbReference type="ARBA" id="ARBA00049244"/>
    </source>
</evidence>
<dbReference type="GO" id="GO:0003887">
    <property type="term" value="F:DNA-directed DNA polymerase activity"/>
    <property type="evidence" value="ECO:0007669"/>
    <property type="project" value="UniProtKB-UniRule"/>
</dbReference>
<dbReference type="Proteomes" id="UP000186104">
    <property type="component" value="Chromosome"/>
</dbReference>
<feature type="compositionally biased region" description="Basic and acidic residues" evidence="5">
    <location>
        <begin position="425"/>
        <end position="438"/>
    </location>
</feature>
<dbReference type="KEGG" id="dtm:BJL86_1393"/>
<keyword evidence="4" id="KW-0548">Nucleotidyltransferase</keyword>
<dbReference type="CDD" id="cd03586">
    <property type="entry name" value="PolY_Pol_IV_kappa"/>
    <property type="match status" value="1"/>
</dbReference>
<comment type="cofactor">
    <cofactor evidence="4">
        <name>Mg(2+)</name>
        <dbReference type="ChEBI" id="CHEBI:18420"/>
    </cofactor>
    <text evidence="4">Binds 2 magnesium ions per subunit.</text>
</comment>
<dbReference type="SUPFAM" id="SSF100879">
    <property type="entry name" value="Lesion bypass DNA polymerase (Y-family), little finger domain"/>
    <property type="match status" value="1"/>
</dbReference>
<evidence type="ECO:0000313" key="7">
    <source>
        <dbReference type="EMBL" id="ANI92175.1"/>
    </source>
</evidence>
<feature type="compositionally biased region" description="Low complexity" evidence="5">
    <location>
        <begin position="396"/>
        <end position="419"/>
    </location>
</feature>
<keyword evidence="4" id="KW-0963">Cytoplasm</keyword>
<keyword evidence="4" id="KW-0227">DNA damage</keyword>
<dbReference type="HAMAP" id="MF_01113">
    <property type="entry name" value="DNApol_IV"/>
    <property type="match status" value="1"/>
</dbReference>
<accession>A0A173LIS7</accession>
<dbReference type="InterPro" id="IPR024728">
    <property type="entry name" value="PolY_HhH_motif"/>
</dbReference>
<keyword evidence="4" id="KW-0515">Mutator protein</keyword>
<feature type="site" description="Substrate discrimination" evidence="4">
    <location>
        <position position="27"/>
    </location>
</feature>
<keyword evidence="4" id="KW-0239">DNA-directed DNA polymerase</keyword>
<dbReference type="SUPFAM" id="SSF56672">
    <property type="entry name" value="DNA/RNA polymerases"/>
    <property type="match status" value="1"/>
</dbReference>
<organism evidence="7 8">
    <name type="scientific">Dietzia timorensis</name>
    <dbReference type="NCBI Taxonomy" id="499555"/>
    <lineage>
        <taxon>Bacteria</taxon>
        <taxon>Bacillati</taxon>
        <taxon>Actinomycetota</taxon>
        <taxon>Actinomycetes</taxon>
        <taxon>Mycobacteriales</taxon>
        <taxon>Dietziaceae</taxon>
        <taxon>Dietzia</taxon>
    </lineage>
</organism>
<sequence>MDRTPPTVPDELRQARWVLHVDMDAFFASCEQLARPTLAGRPVLVGGLGGRGVVAGASYEARRFGARSAMPIGQARRAVGASAVVLPPRREIYSAASRRVFGVIRRFFPVLEQLSIDEGYGEPPELAGATVGEVREFAARLREAVREETGLPASVGAGAGKQYAKIASDLAKPDGMFVVPAARHEEIIYPLPVRSLWGIGPVAGQKLSLYGVMTVGDLARMTASDATGALGNALGGAMLAMARGKDPRPVHEPDVAKQISSEFTVATDLRAPEQIGEAIAKASAAAHRRLLRDGRLARTVTVKIKLTDFQNISRSSTMNTATEDLDTIVAVARALAPDPREVGAVRLVGVSLSGLTDVAQPSLFESASIALPRHDVGGARYDESSDIPEPMDPPRDAAAPDAAAASGASGAGESAEGDPPVGAGDRWRPGDDVRHPEFGHGWVQGAGHGWVSVRFETRATGPGKARSLRAEDPDLEPADPLDSLAWDYPSGENGEE</sequence>
<comment type="subcellular location">
    <subcellularLocation>
        <location evidence="4">Cytoplasm</location>
    </subcellularLocation>
</comment>
<dbReference type="InterPro" id="IPR050116">
    <property type="entry name" value="DNA_polymerase-Y"/>
</dbReference>
<dbReference type="Gene3D" id="3.30.1490.100">
    <property type="entry name" value="DNA polymerase, Y-family, little finger domain"/>
    <property type="match status" value="1"/>
</dbReference>
<dbReference type="Pfam" id="PF11798">
    <property type="entry name" value="IMS_HHH"/>
    <property type="match status" value="1"/>
</dbReference>
<feature type="active site" evidence="4">
    <location>
        <position position="118"/>
    </location>
</feature>
<dbReference type="PANTHER" id="PTHR11076:SF33">
    <property type="entry name" value="DNA POLYMERASE KAPPA"/>
    <property type="match status" value="1"/>
</dbReference>
<dbReference type="GO" id="GO:0000287">
    <property type="term" value="F:magnesium ion binding"/>
    <property type="evidence" value="ECO:0007669"/>
    <property type="project" value="UniProtKB-UniRule"/>
</dbReference>
<dbReference type="Gene3D" id="1.10.150.20">
    <property type="entry name" value="5' to 3' exonuclease, C-terminal subdomain"/>
    <property type="match status" value="1"/>
</dbReference>
<keyword evidence="8" id="KW-1185">Reference proteome</keyword>
<feature type="domain" description="UmuC" evidence="6">
    <location>
        <begin position="18"/>
        <end position="200"/>
    </location>
</feature>
<comment type="catalytic activity">
    <reaction evidence="3 4">
        <text>DNA(n) + a 2'-deoxyribonucleoside 5'-triphosphate = DNA(n+1) + diphosphate</text>
        <dbReference type="Rhea" id="RHEA:22508"/>
        <dbReference type="Rhea" id="RHEA-COMP:17339"/>
        <dbReference type="Rhea" id="RHEA-COMP:17340"/>
        <dbReference type="ChEBI" id="CHEBI:33019"/>
        <dbReference type="ChEBI" id="CHEBI:61560"/>
        <dbReference type="ChEBI" id="CHEBI:173112"/>
        <dbReference type="EC" id="2.7.7.7"/>
    </reaction>
</comment>
<dbReference type="GO" id="GO:0003684">
    <property type="term" value="F:damaged DNA binding"/>
    <property type="evidence" value="ECO:0007669"/>
    <property type="project" value="InterPro"/>
</dbReference>
<evidence type="ECO:0000256" key="5">
    <source>
        <dbReference type="SAM" id="MobiDB-lite"/>
    </source>
</evidence>
<dbReference type="InterPro" id="IPR043502">
    <property type="entry name" value="DNA/RNA_pol_sf"/>
</dbReference>
<feature type="region of interest" description="Disordered" evidence="5">
    <location>
        <begin position="375"/>
        <end position="445"/>
    </location>
</feature>
<feature type="binding site" evidence="4">
    <location>
        <position position="22"/>
    </location>
    <ligand>
        <name>Mg(2+)</name>
        <dbReference type="ChEBI" id="CHEBI:18420"/>
    </ligand>
</feature>
<evidence type="ECO:0000313" key="8">
    <source>
        <dbReference type="Proteomes" id="UP000186104"/>
    </source>
</evidence>
<dbReference type="PROSITE" id="PS50173">
    <property type="entry name" value="UMUC"/>
    <property type="match status" value="1"/>
</dbReference>
<feature type="region of interest" description="Disordered" evidence="5">
    <location>
        <begin position="459"/>
        <end position="496"/>
    </location>
</feature>
<gene>
    <name evidence="4" type="primary">dinB</name>
    <name evidence="7" type="ORF">BJL86_1393</name>
</gene>
<protein>
    <recommendedName>
        <fullName evidence="4">DNA polymerase IV</fullName>
        <shortName evidence="4">Pol IV</shortName>
        <ecNumber evidence="4">2.7.7.7</ecNumber>
    </recommendedName>
</protein>
<evidence type="ECO:0000256" key="2">
    <source>
        <dbReference type="ARBA" id="ARBA00025589"/>
    </source>
</evidence>
<comment type="function">
    <text evidence="2 4">Poorly processive, error-prone DNA polymerase involved in untargeted mutagenesis. Copies undamaged DNA at stalled replication forks, which arise in vivo from mismatched or misaligned primer ends. These misaligned primers can be extended by PolIV. Exhibits no 3'-5' exonuclease (proofreading) activity. May be involved in translesional synthesis, in conjunction with the beta clamp from PolIII.</text>
</comment>
<dbReference type="GO" id="GO:0042276">
    <property type="term" value="P:error-prone translesion synthesis"/>
    <property type="evidence" value="ECO:0007669"/>
    <property type="project" value="TreeGrafter"/>
</dbReference>
<reference evidence="7 8" key="1">
    <citation type="submission" date="2016-06" db="EMBL/GenBank/DDBJ databases">
        <title>Complete genome sequence of a saline-alkali tolerant type strain Dietzia timorensis ID05-A0528T.</title>
        <authorList>
            <person name="Wu X."/>
        </authorList>
    </citation>
    <scope>NUCLEOTIDE SEQUENCE [LARGE SCALE GENOMIC DNA]</scope>
    <source>
        <strain evidence="7 8">ID05-A0528</strain>
    </source>
</reference>
<dbReference type="AlphaFoldDB" id="A0A173LIS7"/>
<dbReference type="Gene3D" id="3.40.1170.60">
    <property type="match status" value="1"/>
</dbReference>
<dbReference type="STRING" id="499555.BJL86_1393"/>
<dbReference type="RefSeq" id="WP_067473125.1">
    <property type="nucleotide sequence ID" value="NZ_CP015961.1"/>
</dbReference>
<comment type="similarity">
    <text evidence="1 4">Belongs to the DNA polymerase type-Y family.</text>
</comment>
<keyword evidence="4" id="KW-0234">DNA repair</keyword>
<evidence type="ECO:0000256" key="4">
    <source>
        <dbReference type="HAMAP-Rule" id="MF_01113"/>
    </source>
</evidence>
<dbReference type="InterPro" id="IPR043128">
    <property type="entry name" value="Rev_trsase/Diguanyl_cyclase"/>
</dbReference>
<keyword evidence="4" id="KW-0238">DNA-binding</keyword>
<comment type="subunit">
    <text evidence="4">Monomer.</text>
</comment>
<evidence type="ECO:0000256" key="1">
    <source>
        <dbReference type="ARBA" id="ARBA00010945"/>
    </source>
</evidence>
<feature type="binding site" evidence="4">
    <location>
        <position position="117"/>
    </location>
    <ligand>
        <name>Mg(2+)</name>
        <dbReference type="ChEBI" id="CHEBI:18420"/>
    </ligand>
</feature>